<evidence type="ECO:0000313" key="2">
    <source>
        <dbReference type="EMBL" id="MBB3326402.1"/>
    </source>
</evidence>
<dbReference type="EMBL" id="JACHZG010000001">
    <property type="protein sequence ID" value="MBB3326402.1"/>
    <property type="molecule type" value="Genomic_DNA"/>
</dbReference>
<keyword evidence="1" id="KW-0812">Transmembrane</keyword>
<reference evidence="2 3" key="1">
    <citation type="submission" date="2020-08" db="EMBL/GenBank/DDBJ databases">
        <title>Sequencing the genomes of 1000 actinobacteria strains.</title>
        <authorList>
            <person name="Klenk H.-P."/>
        </authorList>
    </citation>
    <scope>NUCLEOTIDE SEQUENCE [LARGE SCALE GENOMIC DNA]</scope>
    <source>
        <strain evidence="2 3">DSM 11053</strain>
    </source>
</reference>
<dbReference type="AlphaFoldDB" id="A0A7W5JV84"/>
<gene>
    <name evidence="2" type="ORF">FHX39_001346</name>
</gene>
<keyword evidence="3" id="KW-1185">Reference proteome</keyword>
<proteinExistence type="predicted"/>
<evidence type="ECO:0000313" key="3">
    <source>
        <dbReference type="Proteomes" id="UP000565572"/>
    </source>
</evidence>
<feature type="transmembrane region" description="Helical" evidence="1">
    <location>
        <begin position="83"/>
        <end position="105"/>
    </location>
</feature>
<sequence length="154" mass="17165">MSYSGVVNGVELTVTKEWSRRPRVTHQGRELTQDSWGNYQFHDENGQPAQLRVAYQWWELRPKLQIGSQTVFLGRSIPTWVRVAFLAFIGLAVVAGGGLGSGLALLSTWGSLTLLRQEDRRARHVLGAILLPLLAVMVWGVANALLRSTLSRTR</sequence>
<dbReference type="RefSeq" id="WP_183337356.1">
    <property type="nucleotide sequence ID" value="NZ_JACHZG010000001.1"/>
</dbReference>
<protein>
    <submittedName>
        <fullName evidence="2">Uncharacterized protein</fullName>
    </submittedName>
</protein>
<comment type="caution">
    <text evidence="2">The sequence shown here is derived from an EMBL/GenBank/DDBJ whole genome shotgun (WGS) entry which is preliminary data.</text>
</comment>
<dbReference type="Proteomes" id="UP000565572">
    <property type="component" value="Unassembled WGS sequence"/>
</dbReference>
<organism evidence="2 3">
    <name type="scientific">Microlunatus antarcticus</name>
    <dbReference type="NCBI Taxonomy" id="53388"/>
    <lineage>
        <taxon>Bacteria</taxon>
        <taxon>Bacillati</taxon>
        <taxon>Actinomycetota</taxon>
        <taxon>Actinomycetes</taxon>
        <taxon>Propionibacteriales</taxon>
        <taxon>Propionibacteriaceae</taxon>
        <taxon>Microlunatus</taxon>
    </lineage>
</organism>
<keyword evidence="1" id="KW-0472">Membrane</keyword>
<feature type="transmembrane region" description="Helical" evidence="1">
    <location>
        <begin position="125"/>
        <end position="146"/>
    </location>
</feature>
<name>A0A7W5JV84_9ACTN</name>
<keyword evidence="1" id="KW-1133">Transmembrane helix</keyword>
<accession>A0A7W5JV84</accession>
<evidence type="ECO:0000256" key="1">
    <source>
        <dbReference type="SAM" id="Phobius"/>
    </source>
</evidence>